<keyword evidence="4" id="KW-1185">Reference proteome</keyword>
<evidence type="ECO:0000313" key="4">
    <source>
        <dbReference type="Proteomes" id="UP000583929"/>
    </source>
</evidence>
<dbReference type="Proteomes" id="UP000525078">
    <property type="component" value="Unassembled WGS sequence"/>
</dbReference>
<dbReference type="Proteomes" id="UP000583929">
    <property type="component" value="Unassembled WGS sequence"/>
</dbReference>
<evidence type="ECO:0000313" key="2">
    <source>
        <dbReference type="EMBL" id="KAF4400527.1"/>
    </source>
</evidence>
<dbReference type="EMBL" id="JAATIP010000326">
    <property type="protein sequence ID" value="KAF4351896.1"/>
    <property type="molecule type" value="Genomic_DNA"/>
</dbReference>
<protein>
    <submittedName>
        <fullName evidence="1">Uncharacterized protein</fullName>
    </submittedName>
</protein>
<evidence type="ECO:0000313" key="3">
    <source>
        <dbReference type="Proteomes" id="UP000525078"/>
    </source>
</evidence>
<dbReference type="AlphaFoldDB" id="A0A7J6E0P9"/>
<sequence length="129" mass="14368">MWGLELLQSGMRKVVGYDQSVNTFWDPWIPRPRTFRPISTSPSDSVMVNELIGMEGSWDIHTLSQYFLRLDIDVILGIPLRSGLSVAVSSIESWSPIICSIVTPSVHETVLHSGHQHTRVSSRLAAPLA</sequence>
<reference evidence="3 4" key="1">
    <citation type="journal article" date="2020" name="bioRxiv">
        <title>Sequence and annotation of 42 cannabis genomes reveals extensive copy number variation in cannabinoid synthesis and pathogen resistance genes.</title>
        <authorList>
            <person name="Mckernan K.J."/>
            <person name="Helbert Y."/>
            <person name="Kane L.T."/>
            <person name="Ebling H."/>
            <person name="Zhang L."/>
            <person name="Liu B."/>
            <person name="Eaton Z."/>
            <person name="Mclaughlin S."/>
            <person name="Kingan S."/>
            <person name="Baybayan P."/>
            <person name="Concepcion G."/>
            <person name="Jordan M."/>
            <person name="Riva A."/>
            <person name="Barbazuk W."/>
            <person name="Harkins T."/>
        </authorList>
    </citation>
    <scope>NUCLEOTIDE SEQUENCE [LARGE SCALE GENOMIC DNA]</scope>
    <source>
        <strain evidence="3 4">cv. Jamaican Lion 4</strain>
        <strain evidence="2">Father</strain>
        <strain evidence="1">Mother</strain>
        <tissue evidence="1">Leaf</tissue>
    </source>
</reference>
<evidence type="ECO:0000313" key="1">
    <source>
        <dbReference type="EMBL" id="KAF4351896.1"/>
    </source>
</evidence>
<dbReference type="EMBL" id="JAATIQ010000017">
    <property type="protein sequence ID" value="KAF4400527.1"/>
    <property type="molecule type" value="Genomic_DNA"/>
</dbReference>
<comment type="caution">
    <text evidence="1">The sequence shown here is derived from an EMBL/GenBank/DDBJ whole genome shotgun (WGS) entry which is preliminary data.</text>
</comment>
<organism evidence="1 3">
    <name type="scientific">Cannabis sativa</name>
    <name type="common">Hemp</name>
    <name type="synonym">Marijuana</name>
    <dbReference type="NCBI Taxonomy" id="3483"/>
    <lineage>
        <taxon>Eukaryota</taxon>
        <taxon>Viridiplantae</taxon>
        <taxon>Streptophyta</taxon>
        <taxon>Embryophyta</taxon>
        <taxon>Tracheophyta</taxon>
        <taxon>Spermatophyta</taxon>
        <taxon>Magnoliopsida</taxon>
        <taxon>eudicotyledons</taxon>
        <taxon>Gunneridae</taxon>
        <taxon>Pentapetalae</taxon>
        <taxon>rosids</taxon>
        <taxon>fabids</taxon>
        <taxon>Rosales</taxon>
        <taxon>Cannabaceae</taxon>
        <taxon>Cannabis</taxon>
    </lineage>
</organism>
<gene>
    <name evidence="1" type="ORF">F8388_020457</name>
    <name evidence="2" type="ORF">G4B88_023320</name>
</gene>
<name>A0A7J6E0P9_CANSA</name>
<accession>A0A7J6E0P9</accession>
<proteinExistence type="predicted"/>